<protein>
    <submittedName>
        <fullName evidence="1">Uncharacterized protein</fullName>
    </submittedName>
</protein>
<evidence type="ECO:0000313" key="2">
    <source>
        <dbReference type="Proteomes" id="UP000189883"/>
    </source>
</evidence>
<evidence type="ECO:0000313" key="1">
    <source>
        <dbReference type="EMBL" id="AQY22596.1"/>
    </source>
</evidence>
<organism evidence="1 2">
    <name type="scientific">Riemerella anatipestifer</name>
    <name type="common">Moraxella anatipestifer</name>
    <dbReference type="NCBI Taxonomy" id="34085"/>
    <lineage>
        <taxon>Bacteria</taxon>
        <taxon>Pseudomonadati</taxon>
        <taxon>Bacteroidota</taxon>
        <taxon>Flavobacteriia</taxon>
        <taxon>Flavobacteriales</taxon>
        <taxon>Weeksellaceae</taxon>
        <taxon>Riemerella</taxon>
    </lineage>
</organism>
<reference evidence="1 2" key="1">
    <citation type="submission" date="2015-06" db="EMBL/GenBank/DDBJ databases">
        <title>R. anatipestifer strain HXb2 is the most virulent strain so far, and the genome sequence would help us uncover the pathogenesis.</title>
        <authorList>
            <person name="Hu Q."/>
            <person name="Qi J."/>
            <person name="Bo H."/>
            <person name="Liu G."/>
            <person name="Tao M."/>
            <person name="Ding Y."/>
            <person name="Xue Y."/>
        </authorList>
    </citation>
    <scope>NUCLEOTIDE SEQUENCE [LARGE SCALE GENOMIC DNA]</scope>
    <source>
        <strain evidence="1 2">HXb2</strain>
    </source>
</reference>
<accession>A0A1S7DU05</accession>
<gene>
    <name evidence="1" type="ORF">AB406_1652</name>
</gene>
<dbReference type="AlphaFoldDB" id="A0A1S7DU05"/>
<proteinExistence type="predicted"/>
<dbReference type="RefSeq" id="WP_014937206.1">
    <property type="nucleotide sequence ID" value="NZ_CP011859.1"/>
</dbReference>
<dbReference type="EMBL" id="CP011859">
    <property type="protein sequence ID" value="AQY22596.1"/>
    <property type="molecule type" value="Genomic_DNA"/>
</dbReference>
<dbReference type="Proteomes" id="UP000189883">
    <property type="component" value="Chromosome"/>
</dbReference>
<sequence>MAYNFYYREILRPLRQVLEQKTADFTPQEKETYGYYYLMCLMDRIPEQNFRKEEEFMSYLRSIVNEFPVKNKGKICRGDYFYEYSDFQTYVRDELGLQPPNRLFWQRFWLALILGFIVLGIAFTALVGSILALILAIIWGKNCEDKARKAGTVLCRRE</sequence>
<name>A0A1S7DU05_RIEAN</name>